<dbReference type="PROSITE" id="PS50294">
    <property type="entry name" value="WD_REPEATS_REGION"/>
    <property type="match status" value="1"/>
</dbReference>
<protein>
    <submittedName>
        <fullName evidence="5">DDB1-and CUL4-associated factor 5</fullName>
    </submittedName>
</protein>
<proteinExistence type="predicted"/>
<evidence type="ECO:0000256" key="2">
    <source>
        <dbReference type="ARBA" id="ARBA00022737"/>
    </source>
</evidence>
<reference evidence="5 6" key="1">
    <citation type="submission" date="2016-03" db="EMBL/GenBank/DDBJ databases">
        <title>Whole genome sequencing of Grifola frondosa 9006-11.</title>
        <authorList>
            <person name="Min B."/>
            <person name="Park H."/>
            <person name="Kim J.-G."/>
            <person name="Cho H."/>
            <person name="Oh Y.-L."/>
            <person name="Kong W.-S."/>
            <person name="Choi I.-G."/>
        </authorList>
    </citation>
    <scope>NUCLEOTIDE SEQUENCE [LARGE SCALE GENOMIC DNA]</scope>
    <source>
        <strain evidence="5 6">9006-11</strain>
    </source>
</reference>
<evidence type="ECO:0000256" key="1">
    <source>
        <dbReference type="ARBA" id="ARBA00022574"/>
    </source>
</evidence>
<dbReference type="Pfam" id="PF00400">
    <property type="entry name" value="WD40"/>
    <property type="match status" value="2"/>
</dbReference>
<dbReference type="Gene3D" id="2.130.10.10">
    <property type="entry name" value="YVTN repeat-like/Quinoprotein amine dehydrogenase"/>
    <property type="match status" value="2"/>
</dbReference>
<evidence type="ECO:0000313" key="6">
    <source>
        <dbReference type="Proteomes" id="UP000092993"/>
    </source>
</evidence>
<dbReference type="GO" id="GO:0005737">
    <property type="term" value="C:cytoplasm"/>
    <property type="evidence" value="ECO:0007669"/>
    <property type="project" value="TreeGrafter"/>
</dbReference>
<dbReference type="SUPFAM" id="SSF50978">
    <property type="entry name" value="WD40 repeat-like"/>
    <property type="match status" value="1"/>
</dbReference>
<dbReference type="OMA" id="SNIFCLC"/>
<dbReference type="PANTHER" id="PTHR15574">
    <property type="entry name" value="WD REPEAT DOMAIN-CONTAINING FAMILY"/>
    <property type="match status" value="1"/>
</dbReference>
<dbReference type="InterPro" id="IPR001680">
    <property type="entry name" value="WD40_rpt"/>
</dbReference>
<keyword evidence="1 3" id="KW-0853">WD repeat</keyword>
<dbReference type="GO" id="GO:0080008">
    <property type="term" value="C:Cul4-RING E3 ubiquitin ligase complex"/>
    <property type="evidence" value="ECO:0007669"/>
    <property type="project" value="TreeGrafter"/>
</dbReference>
<evidence type="ECO:0000256" key="3">
    <source>
        <dbReference type="PROSITE-ProRule" id="PRU00221"/>
    </source>
</evidence>
<feature type="repeat" description="WD" evidence="3">
    <location>
        <begin position="23"/>
        <end position="64"/>
    </location>
</feature>
<dbReference type="PANTHER" id="PTHR15574:SF40">
    <property type="entry name" value="WD AND TETRATRICOPEPTIDE REPEATS PROTEIN 1"/>
    <property type="match status" value="1"/>
</dbReference>
<dbReference type="GO" id="GO:0045717">
    <property type="term" value="P:negative regulation of fatty acid biosynthetic process"/>
    <property type="evidence" value="ECO:0007669"/>
    <property type="project" value="TreeGrafter"/>
</dbReference>
<sequence length="512" mass="57238">MDESRRHITEHVINGGFPYSKKLSAHTSCVDALAFSGDGRWLASAGDDPHIFLWDFHQDDLSQPSWRFSRSKANVFALAFSATNSYLYSGDTRNVILQFDISTMSSPLSSYSTDAPDTSFHPHTDSIRSISCHPEQDHIFLSAAEDGRIIMHDCRADSRLTLAQSTLQHDAEFTGVQYHPTMAHIFATSDNRGEVCLRDTRMAFGPSSQRSRKGIVQTYVTTLSKRSVSHLSNPEVSSLAFDHKGMSHISITGRISPMEKETSCPSQCLIIFQPYMRSMTLTRLLYVADIIYRVAQLYLKESVRTQIAHGSFGGFGLDDDDYYTAGSDDFRAYVWKIPKMADLMESREVVDADEWTDAGNQNTIAFASALSQPRYIPMELPTPLCRMTGHESIVNTSLIHPHYPYIVTAGIERDIVPPYPTSSSPCAQSLSLTPQDVRALPVTDPNYNTIFMEAMGLTSHTEDGNDSSTIALFDEILRQEGEVDVFTFRQWTPKDDPESSDMEEDTTSGRPP</sequence>
<dbReference type="AlphaFoldDB" id="A0A1C7M2L2"/>
<keyword evidence="6" id="KW-1185">Reference proteome</keyword>
<accession>A0A1C7M2L2</accession>
<dbReference type="OrthoDB" id="4869960at2759"/>
<gene>
    <name evidence="5" type="primary">Dcaf5</name>
    <name evidence="5" type="ORF">A0H81_08719</name>
</gene>
<feature type="region of interest" description="Disordered" evidence="4">
    <location>
        <begin position="490"/>
        <end position="512"/>
    </location>
</feature>
<evidence type="ECO:0000313" key="5">
    <source>
        <dbReference type="EMBL" id="OBZ71115.1"/>
    </source>
</evidence>
<comment type="caution">
    <text evidence="5">The sequence shown here is derived from an EMBL/GenBank/DDBJ whole genome shotgun (WGS) entry which is preliminary data.</text>
</comment>
<dbReference type="InterPro" id="IPR015943">
    <property type="entry name" value="WD40/YVTN_repeat-like_dom_sf"/>
</dbReference>
<dbReference type="InterPro" id="IPR045151">
    <property type="entry name" value="DCAF8"/>
</dbReference>
<dbReference type="STRING" id="5627.A0A1C7M2L2"/>
<dbReference type="PROSITE" id="PS50082">
    <property type="entry name" value="WD_REPEATS_2"/>
    <property type="match status" value="1"/>
</dbReference>
<dbReference type="EMBL" id="LUGG01000011">
    <property type="protein sequence ID" value="OBZ71115.1"/>
    <property type="molecule type" value="Genomic_DNA"/>
</dbReference>
<dbReference type="Proteomes" id="UP000092993">
    <property type="component" value="Unassembled WGS sequence"/>
</dbReference>
<keyword evidence="2" id="KW-0677">Repeat</keyword>
<organism evidence="5 6">
    <name type="scientific">Grifola frondosa</name>
    <name type="common">Maitake</name>
    <name type="synonym">Polyporus frondosus</name>
    <dbReference type="NCBI Taxonomy" id="5627"/>
    <lineage>
        <taxon>Eukaryota</taxon>
        <taxon>Fungi</taxon>
        <taxon>Dikarya</taxon>
        <taxon>Basidiomycota</taxon>
        <taxon>Agaricomycotina</taxon>
        <taxon>Agaricomycetes</taxon>
        <taxon>Polyporales</taxon>
        <taxon>Grifolaceae</taxon>
        <taxon>Grifola</taxon>
    </lineage>
</organism>
<dbReference type="InterPro" id="IPR036322">
    <property type="entry name" value="WD40_repeat_dom_sf"/>
</dbReference>
<name>A0A1C7M2L2_GRIFR</name>
<evidence type="ECO:0000256" key="4">
    <source>
        <dbReference type="SAM" id="MobiDB-lite"/>
    </source>
</evidence>
<dbReference type="SMART" id="SM00320">
    <property type="entry name" value="WD40"/>
    <property type="match status" value="5"/>
</dbReference>